<gene>
    <name evidence="11" type="primary">LOC131800890</name>
</gene>
<name>A0ABM3UMH9_MUSDO</name>
<feature type="transmembrane region" description="Helical" evidence="8">
    <location>
        <begin position="306"/>
        <end position="326"/>
    </location>
</feature>
<feature type="signal peptide" evidence="9">
    <location>
        <begin position="1"/>
        <end position="17"/>
    </location>
</feature>
<keyword evidence="7" id="KW-0325">Glycoprotein</keyword>
<sequence>MKLTLVYFLIFLKNSQAESPLEIISKFYQEFDIYTLLIFTNNGTRELLQDFQQPQLVIAGEDGGNGTFKDLRQTQGERVLSFVSLDDMEFSYLEEVFKPVLVNLHLANIIFYTNGNWSTEEEDGGEEQWLWLFEWCWQQGFWHVLLASGGAEVENKYLSMDSIPQMKMKSVSLEEYFEMKRNRVVDLQGYPIKVAVGNNPPRVTAFFDEEENLQLGGFYGNTILMFTEANATLEYIIMPNMSQYSILSCIESIVTQTLDICSDAILFGTGVETTRPQIIVTSRLVVPFDRPLENYNYFRMPFTEEVWILIAITFVSTLILLMLVEYKEYGELRIINSLFTTFQGIICAGFSVEHFSLPYHYGVESILIFSGFMLSNYYLAILSALLLTKIYKHEIDSIADVISHNLTIVTTGFQQYVLEITDAPAEIRRQTVLFTEEEAVANMRALNPEYVYFGIDAEVDFLLYQQKFLLRPRMKKLGQEAVTTDIGEIPMRFYWPLHDHLMSFMENMFCSGLIMYRQLETFEEGIRRGDIAFIPNEDLSVEPLSLEYFVMCGLILAAGAKDSTTKPPTNRPTSQPM</sequence>
<evidence type="ECO:0000313" key="11">
    <source>
        <dbReference type="RefSeq" id="XP_058974732.1"/>
    </source>
</evidence>
<dbReference type="PANTHER" id="PTHR42643:SF41">
    <property type="entry name" value="IONOTROPIC RECEPTOR 20A-RELATED"/>
    <property type="match status" value="1"/>
</dbReference>
<keyword evidence="6" id="KW-0675">Receptor</keyword>
<dbReference type="RefSeq" id="XP_058974732.1">
    <property type="nucleotide sequence ID" value="XM_059118749.1"/>
</dbReference>
<evidence type="ECO:0000256" key="5">
    <source>
        <dbReference type="ARBA" id="ARBA00023136"/>
    </source>
</evidence>
<evidence type="ECO:0000256" key="9">
    <source>
        <dbReference type="SAM" id="SignalP"/>
    </source>
</evidence>
<protein>
    <submittedName>
        <fullName evidence="11">Uncharacterized protein LOC131800890</fullName>
    </submittedName>
</protein>
<evidence type="ECO:0000256" key="6">
    <source>
        <dbReference type="ARBA" id="ARBA00023170"/>
    </source>
</evidence>
<accession>A0ABM3UMH9</accession>
<keyword evidence="9" id="KW-0732">Signal</keyword>
<keyword evidence="10" id="KW-1185">Reference proteome</keyword>
<evidence type="ECO:0000256" key="7">
    <source>
        <dbReference type="ARBA" id="ARBA00023180"/>
    </source>
</evidence>
<dbReference type="GeneID" id="131800890"/>
<keyword evidence="3 8" id="KW-0812">Transmembrane</keyword>
<dbReference type="PANTHER" id="PTHR42643">
    <property type="entry name" value="IONOTROPIC RECEPTOR 20A-RELATED"/>
    <property type="match status" value="1"/>
</dbReference>
<evidence type="ECO:0000256" key="2">
    <source>
        <dbReference type="ARBA" id="ARBA00022475"/>
    </source>
</evidence>
<keyword evidence="4 8" id="KW-1133">Transmembrane helix</keyword>
<proteinExistence type="predicted"/>
<organism evidence="10 11">
    <name type="scientific">Musca domestica</name>
    <name type="common">House fly</name>
    <dbReference type="NCBI Taxonomy" id="7370"/>
    <lineage>
        <taxon>Eukaryota</taxon>
        <taxon>Metazoa</taxon>
        <taxon>Ecdysozoa</taxon>
        <taxon>Arthropoda</taxon>
        <taxon>Hexapoda</taxon>
        <taxon>Insecta</taxon>
        <taxon>Pterygota</taxon>
        <taxon>Neoptera</taxon>
        <taxon>Endopterygota</taxon>
        <taxon>Diptera</taxon>
        <taxon>Brachycera</taxon>
        <taxon>Muscomorpha</taxon>
        <taxon>Muscoidea</taxon>
        <taxon>Muscidae</taxon>
        <taxon>Musca</taxon>
    </lineage>
</organism>
<evidence type="ECO:0000313" key="10">
    <source>
        <dbReference type="Proteomes" id="UP001652621"/>
    </source>
</evidence>
<dbReference type="Gene3D" id="1.10.287.70">
    <property type="match status" value="1"/>
</dbReference>
<evidence type="ECO:0000256" key="1">
    <source>
        <dbReference type="ARBA" id="ARBA00004651"/>
    </source>
</evidence>
<keyword evidence="2" id="KW-1003">Cell membrane</keyword>
<comment type="subcellular location">
    <subcellularLocation>
        <location evidence="1">Cell membrane</location>
        <topology evidence="1">Multi-pass membrane protein</topology>
    </subcellularLocation>
</comment>
<evidence type="ECO:0000256" key="8">
    <source>
        <dbReference type="SAM" id="Phobius"/>
    </source>
</evidence>
<feature type="transmembrane region" description="Helical" evidence="8">
    <location>
        <begin position="338"/>
        <end position="360"/>
    </location>
</feature>
<dbReference type="InterPro" id="IPR052192">
    <property type="entry name" value="Insect_Ionotropic_Sensory_Rcpt"/>
</dbReference>
<feature type="chain" id="PRO_5047040160" evidence="9">
    <location>
        <begin position="18"/>
        <end position="577"/>
    </location>
</feature>
<dbReference type="Proteomes" id="UP001652621">
    <property type="component" value="Unplaced"/>
</dbReference>
<feature type="transmembrane region" description="Helical" evidence="8">
    <location>
        <begin position="366"/>
        <end position="387"/>
    </location>
</feature>
<evidence type="ECO:0000256" key="3">
    <source>
        <dbReference type="ARBA" id="ARBA00022692"/>
    </source>
</evidence>
<evidence type="ECO:0000256" key="4">
    <source>
        <dbReference type="ARBA" id="ARBA00022989"/>
    </source>
</evidence>
<keyword evidence="5 8" id="KW-0472">Membrane</keyword>
<reference evidence="11" key="1">
    <citation type="submission" date="2025-08" db="UniProtKB">
        <authorList>
            <consortium name="RefSeq"/>
        </authorList>
    </citation>
    <scope>IDENTIFICATION</scope>
    <source>
        <strain evidence="11">Aabys</strain>
        <tissue evidence="11">Whole body</tissue>
    </source>
</reference>